<dbReference type="Pfam" id="PF26640">
    <property type="entry name" value="DUF8212"/>
    <property type="match status" value="1"/>
</dbReference>
<dbReference type="PANTHER" id="PTHR10622">
    <property type="entry name" value="HET DOMAIN-CONTAINING PROTEIN"/>
    <property type="match status" value="1"/>
</dbReference>
<dbReference type="InterPro" id="IPR058525">
    <property type="entry name" value="DUF8212"/>
</dbReference>
<reference evidence="4" key="2">
    <citation type="submission" date="2008-07" db="EMBL/GenBank/DDBJ databases">
        <authorList>
            <person name="Genoscope - CEA"/>
        </authorList>
    </citation>
    <scope>NUCLEOTIDE SEQUENCE</scope>
    <source>
        <strain evidence="4">S mat+</strain>
    </source>
</reference>
<dbReference type="Pfam" id="PF06985">
    <property type="entry name" value="HET"/>
    <property type="match status" value="2"/>
</dbReference>
<evidence type="ECO:0000259" key="3">
    <source>
        <dbReference type="Pfam" id="PF26640"/>
    </source>
</evidence>
<proteinExistence type="predicted"/>
<feature type="compositionally biased region" description="Polar residues" evidence="1">
    <location>
        <begin position="308"/>
        <end position="317"/>
    </location>
</feature>
<feature type="domain" description="Heterokaryon incompatibility" evidence="2">
    <location>
        <begin position="892"/>
        <end position="1069"/>
    </location>
</feature>
<dbReference type="InterPro" id="IPR010730">
    <property type="entry name" value="HET"/>
</dbReference>
<feature type="non-terminal residue" evidence="4">
    <location>
        <position position="1"/>
    </location>
</feature>
<evidence type="ECO:0000259" key="2">
    <source>
        <dbReference type="Pfam" id="PF06985"/>
    </source>
</evidence>
<accession>B2ADX3</accession>
<protein>
    <submittedName>
        <fullName evidence="4">Podospora anserina S mat+ genomic DNA chromosome 4, supercontig 2</fullName>
    </submittedName>
</protein>
<evidence type="ECO:0000313" key="4">
    <source>
        <dbReference type="EMBL" id="CAP61638.1"/>
    </source>
</evidence>
<dbReference type="Pfam" id="PF26639">
    <property type="entry name" value="Het-6_barrel"/>
    <property type="match status" value="1"/>
</dbReference>
<dbReference type="EMBL" id="CU633455">
    <property type="protein sequence ID" value="CAP61638.1"/>
    <property type="molecule type" value="Genomic_DNA"/>
</dbReference>
<sequence>IRGSSILADNQLRLSPTFPCVVEAGETLRKSRPDPIFRPIPPTRLTSRIHSRSRRANKHASPQSRTLAFKQFFGRRPPYAILSHTWDGEEVSHQDVRDQIPSLQSKQGYRKLQESCRIAAEQRFEWAWVDTCCIDKTNNAELTESINSMFRWYQQAAACFVYLSDLPATGELKTNLPNCRWFRRGWTLQELLAPEKVQFYDKDWDLRGTKDGLIVKLESITGIPADILTGHASIRQISIADRMSWAANRQTTRPEDVAYCLLGIFDVNLPMIYGEGENAFRRLQEEIIRKSNDMTIFAWQKSNKHVTSSLGSTTPHRSGSPLLATSPDDFTRHNKNETISILSIRNAAMSASINPEYIFTNKGLRITSSLLRLTQEDIGEPDQGLHYFLGLGEIKPRSSPPGQRGRMMGITLNKNGPDFFVRRNCPLRVLSEPEGSVLLTTCRRSFYTQLDDTATQPLNITSPVDAIAFPLQRLTTTTDPRAPEKITVWPGRARPESHWDETRRLFFRSNKRLLVLAISAFAIFQDCTRVELLMLVDQRAKRPAVQLFLQENEAELYEWFLGRTEASDIHYWEQLPGELWRKASPWPGSQVEVVVDEGRRYVMSAWIQETDDPEAAALHQVVFRAERTGGVTDEIRANFEPHPPCHESPLRPSCLLASFNLPATCQCSATMFQTTLEATQRRWIGTTSFFLLTHNLHINRRVQLPLSLFLTAYLWFLPVLATETPPLYALSILVVAYGHAYWRYGINPFAQIDSAVSLAGRIARVAFVTIGHCWSDSLVGRLWLARFPVIFFYDLEIKAYWTFILVPLAYKLRLQRVFEWFQVEVCFLWRLGAGGVEAHAYRPSQPKLLLYTYTPLSPEKTTIRLLLVHLGHRHKAMSCNLFEVELKSAPPFEAISYRWAQAERDDGEYIIVSDCTLRVASNVFELLGDLRSTLLPRLIWIDSICIDQLSENEKSYQVYLMGDIDSSASLVTIWLGSPSREMSWTTLSRVIRWLPKRITEVDSFDRILKSVFAILAFRLIDQLRINTSFTRDNLKAYREVGKYRFTAWWLPLMHLLEHEWFERVWLAQETVLASGARVMYGRMCCNWDDFYRALAIVESNVRLRIALEWTQSTDCWKNKMTLRSFHVGTVCCMQHWRVRRVVGKGLPQFKDVMSTAHLLRASDPRDKVFGVHELAAKGEGSRFTQPNYSKNTNEVYLDAALRVIEESGLFELLSHAGTGCIDVDALQCLRSWVPDWSLARHAEPLGCISGQPPYRAGGTPNVLDLPSFANGPLFLRGAELDLVAELPPPHAPWLDAKLARVFKASREMVMSSSQAVDRYRKSAEPTSIEDVFIRLLIGDRTETEWPAPDSVRGLHDRWLLTMRLYEKMYRLVEANRGNQPAEDDYIEGMMARRRYSELISRAWRGRRVAVTRNGYVCLIPRHAKPGDAVWLIDGAPTPYVLRSRETVDGGWEFVGDCYVHGVMNGSAVVAGGPRKMVKLV</sequence>
<reference evidence="4" key="1">
    <citation type="journal article" date="2008" name="Genome Biol.">
        <title>The genome sequence of the model ascomycete fungus Podospora anserina.</title>
        <authorList>
            <person name="Espagne E."/>
            <person name="Lespinet O."/>
            <person name="Malagnac F."/>
            <person name="Da Silva C."/>
            <person name="Jaillon O."/>
            <person name="Porcel B.M."/>
            <person name="Couloux A."/>
            <person name="Aury J.-M."/>
            <person name="Segurens B."/>
            <person name="Poulain J."/>
            <person name="Anthouard V."/>
            <person name="Grossetete S."/>
            <person name="Khalili H."/>
            <person name="Coppin E."/>
            <person name="Dequard-Chablat M."/>
            <person name="Picard M."/>
            <person name="Contamine V."/>
            <person name="Arnaise S."/>
            <person name="Bourdais A."/>
            <person name="Berteaux-Lecellier V."/>
            <person name="Gautheret D."/>
            <person name="de Vries R.P."/>
            <person name="Battaglia E."/>
            <person name="Coutinho P.M."/>
            <person name="Danchin E.G.J."/>
            <person name="Henrissat B."/>
            <person name="El Khoury R."/>
            <person name="Sainsard-Chanet A."/>
            <person name="Boivin A."/>
            <person name="Pinan-Lucarre B."/>
            <person name="Sellem C.H."/>
            <person name="Debuchy R."/>
            <person name="Wincker P."/>
            <person name="Weissenbach J."/>
            <person name="Silar P."/>
        </authorList>
    </citation>
    <scope>NUCLEOTIDE SEQUENCE [LARGE SCALE GENOMIC DNA]</scope>
    <source>
        <strain evidence="4">S mat+</strain>
    </source>
</reference>
<dbReference type="RefSeq" id="XP_001903862.1">
    <property type="nucleotide sequence ID" value="XM_001903827.1"/>
</dbReference>
<dbReference type="VEuPathDB" id="FungiDB:PODANS_0_400"/>
<evidence type="ECO:0000256" key="1">
    <source>
        <dbReference type="SAM" id="MobiDB-lite"/>
    </source>
</evidence>
<gene>
    <name evidence="4" type="ORF">PODANS_0_400</name>
</gene>
<feature type="domain" description="Heterokaryon incompatibility" evidence="2">
    <location>
        <begin position="79"/>
        <end position="166"/>
    </location>
</feature>
<dbReference type="OrthoDB" id="20872at2759"/>
<dbReference type="HOGENOM" id="CLU_249730_0_0_1"/>
<dbReference type="PANTHER" id="PTHR10622:SF12">
    <property type="entry name" value="HET DOMAIN-CONTAINING PROTEIN"/>
    <property type="match status" value="1"/>
</dbReference>
<feature type="region of interest" description="Disordered" evidence="1">
    <location>
        <begin position="308"/>
        <end position="329"/>
    </location>
</feature>
<name>B2ADX3_PODAN</name>
<dbReference type="GeneID" id="6188080"/>
<feature type="domain" description="DUF8212" evidence="3">
    <location>
        <begin position="278"/>
        <end position="375"/>
    </location>
</feature>
<dbReference type="KEGG" id="pan:PODANSg878"/>
<organism evidence="4">
    <name type="scientific">Podospora anserina (strain S / ATCC MYA-4624 / DSM 980 / FGSC 10383)</name>
    <name type="common">Pleurage anserina</name>
    <dbReference type="NCBI Taxonomy" id="515849"/>
    <lineage>
        <taxon>Eukaryota</taxon>
        <taxon>Fungi</taxon>
        <taxon>Dikarya</taxon>
        <taxon>Ascomycota</taxon>
        <taxon>Pezizomycotina</taxon>
        <taxon>Sordariomycetes</taxon>
        <taxon>Sordariomycetidae</taxon>
        <taxon>Sordariales</taxon>
        <taxon>Podosporaceae</taxon>
        <taxon>Podospora</taxon>
        <taxon>Podospora anserina</taxon>
    </lineage>
</organism>